<evidence type="ECO:0000313" key="2">
    <source>
        <dbReference type="EMBL" id="RTE78948.1"/>
    </source>
</evidence>
<gene>
    <name evidence="2" type="ORF">BHE90_006566</name>
</gene>
<accession>A0A430LTB5</accession>
<feature type="compositionally biased region" description="Basic residues" evidence="1">
    <location>
        <begin position="179"/>
        <end position="188"/>
    </location>
</feature>
<feature type="region of interest" description="Disordered" evidence="1">
    <location>
        <begin position="156"/>
        <end position="188"/>
    </location>
</feature>
<name>A0A430LTB5_9HYPO</name>
<keyword evidence="3" id="KW-1185">Reference proteome</keyword>
<evidence type="ECO:0000256" key="1">
    <source>
        <dbReference type="SAM" id="MobiDB-lite"/>
    </source>
</evidence>
<proteinExistence type="predicted"/>
<comment type="caution">
    <text evidence="2">The sequence shown here is derived from an EMBL/GenBank/DDBJ whole genome shotgun (WGS) entry which is preliminary data.</text>
</comment>
<dbReference type="EMBL" id="MIKF01000084">
    <property type="protein sequence ID" value="RTE78948.1"/>
    <property type="molecule type" value="Genomic_DNA"/>
</dbReference>
<dbReference type="AlphaFoldDB" id="A0A430LTB5"/>
<reference evidence="2 3" key="1">
    <citation type="submission" date="2017-06" db="EMBL/GenBank/DDBJ databases">
        <title>Comparative genomic analysis of Ambrosia Fusariam Clade fungi.</title>
        <authorList>
            <person name="Stajich J.E."/>
            <person name="Carrillo J."/>
            <person name="Kijimoto T."/>
            <person name="Eskalen A."/>
            <person name="O'Donnell K."/>
            <person name="Kasson M."/>
        </authorList>
    </citation>
    <scope>NUCLEOTIDE SEQUENCE [LARGE SCALE GENOMIC DNA]</scope>
    <source>
        <strain evidence="2 3">UCR1854</strain>
    </source>
</reference>
<protein>
    <submittedName>
        <fullName evidence="2">Uncharacterized protein</fullName>
    </submittedName>
</protein>
<evidence type="ECO:0000313" key="3">
    <source>
        <dbReference type="Proteomes" id="UP000287124"/>
    </source>
</evidence>
<sequence length="188" mass="21313">MGINSGSQLTSLNTPEERMSNTIRASFAATDSLNQHLFSEDPFGPNDNFYLLKKTIADGKFVDASLDLLTAEEIDQQARRAIYGQLIPYAWAVKTSESSPFRCFSDDNGFDETFYLLSARGKDKYVDGDLFTGFKCRDFTRLSGIKSWADRSGVASLRRTSPLPPSTFIQERTNQQPPPRRRDRHQRQ</sequence>
<dbReference type="Proteomes" id="UP000287124">
    <property type="component" value="Unassembled WGS sequence"/>
</dbReference>
<organism evidence="2 3">
    <name type="scientific">Fusarium euwallaceae</name>
    <dbReference type="NCBI Taxonomy" id="1147111"/>
    <lineage>
        <taxon>Eukaryota</taxon>
        <taxon>Fungi</taxon>
        <taxon>Dikarya</taxon>
        <taxon>Ascomycota</taxon>
        <taxon>Pezizomycotina</taxon>
        <taxon>Sordariomycetes</taxon>
        <taxon>Hypocreomycetidae</taxon>
        <taxon>Hypocreales</taxon>
        <taxon>Nectriaceae</taxon>
        <taxon>Fusarium</taxon>
        <taxon>Fusarium solani species complex</taxon>
    </lineage>
</organism>